<organism evidence="2 3">
    <name type="scientific">Thalassospira profundimaris</name>
    <dbReference type="NCBI Taxonomy" id="502049"/>
    <lineage>
        <taxon>Bacteria</taxon>
        <taxon>Pseudomonadati</taxon>
        <taxon>Pseudomonadota</taxon>
        <taxon>Alphaproteobacteria</taxon>
        <taxon>Rhodospirillales</taxon>
        <taxon>Thalassospiraceae</taxon>
        <taxon>Thalassospira</taxon>
    </lineage>
</organism>
<sequence length="148" mass="16893">MNEIANRKRHLLAAYGAYFENLSPDTVDELSSMVTEDFTFSDPFTTLHGPDNVCAYLGKTFRETQHPNFVVTHEALDGDLGFLRWQFSAKIPVIGLWEFTGMTEVSFNQDGSLLESHIDYWDSGQHFYGKLPVLGWIIRQLARRVAAF</sequence>
<gene>
    <name evidence="2" type="ORF">TH30_05215</name>
</gene>
<protein>
    <recommendedName>
        <fullName evidence="1">SnoaL-like domain-containing protein</fullName>
    </recommendedName>
</protein>
<dbReference type="AlphaFoldDB" id="A0A367X2P6"/>
<reference evidence="2 3" key="1">
    <citation type="submission" date="2014-07" db="EMBL/GenBank/DDBJ databases">
        <title>Draft genome sequence of Thalassospira profundimaris PR54-5.</title>
        <authorList>
            <person name="Lai Q."/>
            <person name="Shao Z."/>
        </authorList>
    </citation>
    <scope>NUCLEOTIDE SEQUENCE [LARGE SCALE GENOMIC DNA]</scope>
    <source>
        <strain evidence="2 3">PR54-5</strain>
    </source>
</reference>
<accession>A0A367X2P6</accession>
<evidence type="ECO:0000313" key="2">
    <source>
        <dbReference type="EMBL" id="RCK47847.1"/>
    </source>
</evidence>
<dbReference type="EMBL" id="JPWI01000002">
    <property type="protein sequence ID" value="RCK47847.1"/>
    <property type="molecule type" value="Genomic_DNA"/>
</dbReference>
<dbReference type="RefSeq" id="WP_114096997.1">
    <property type="nucleotide sequence ID" value="NZ_JPWI01000002.1"/>
</dbReference>
<evidence type="ECO:0000313" key="3">
    <source>
        <dbReference type="Proteomes" id="UP000252255"/>
    </source>
</evidence>
<dbReference type="Pfam" id="PF12680">
    <property type="entry name" value="SnoaL_2"/>
    <property type="match status" value="1"/>
</dbReference>
<dbReference type="InterPro" id="IPR037401">
    <property type="entry name" value="SnoaL-like"/>
</dbReference>
<dbReference type="SUPFAM" id="SSF54427">
    <property type="entry name" value="NTF2-like"/>
    <property type="match status" value="1"/>
</dbReference>
<feature type="domain" description="SnoaL-like" evidence="1">
    <location>
        <begin position="17"/>
        <end position="111"/>
    </location>
</feature>
<dbReference type="InterPro" id="IPR032710">
    <property type="entry name" value="NTF2-like_dom_sf"/>
</dbReference>
<evidence type="ECO:0000259" key="1">
    <source>
        <dbReference type="Pfam" id="PF12680"/>
    </source>
</evidence>
<dbReference type="Gene3D" id="3.10.450.50">
    <property type="match status" value="1"/>
</dbReference>
<name>A0A367X2P6_9PROT</name>
<proteinExistence type="predicted"/>
<dbReference type="Proteomes" id="UP000252255">
    <property type="component" value="Unassembled WGS sequence"/>
</dbReference>
<comment type="caution">
    <text evidence="2">The sequence shown here is derived from an EMBL/GenBank/DDBJ whole genome shotgun (WGS) entry which is preliminary data.</text>
</comment>
<dbReference type="OrthoDB" id="1115105at2"/>